<evidence type="ECO:0000313" key="2">
    <source>
        <dbReference type="Proteomes" id="UP000076420"/>
    </source>
</evidence>
<dbReference type="VEuPathDB" id="VectorBase:BGLAX_029677"/>
<name>A0A2C9KE60_BIOGL</name>
<accession>A0A2C9KE60</accession>
<dbReference type="SUPFAM" id="SSF48371">
    <property type="entry name" value="ARM repeat"/>
    <property type="match status" value="1"/>
</dbReference>
<dbReference type="AlphaFoldDB" id="A0A2C9KE60"/>
<dbReference type="EnsemblMetazoa" id="BGLB018099-RA">
    <property type="protein sequence ID" value="BGLB018099-PA"/>
    <property type="gene ID" value="BGLB018099"/>
</dbReference>
<dbReference type="InterPro" id="IPR016024">
    <property type="entry name" value="ARM-type_fold"/>
</dbReference>
<evidence type="ECO:0000313" key="1">
    <source>
        <dbReference type="EnsemblMetazoa" id="BGLB018099-PA"/>
    </source>
</evidence>
<dbReference type="STRING" id="6526.A0A2C9KE60"/>
<protein>
    <submittedName>
        <fullName evidence="1">Uncharacterized protein</fullName>
    </submittedName>
</protein>
<dbReference type="KEGG" id="bgt:106069470"/>
<organism evidence="1 2">
    <name type="scientific">Biomphalaria glabrata</name>
    <name type="common">Bloodfluke planorb</name>
    <name type="synonym">Freshwater snail</name>
    <dbReference type="NCBI Taxonomy" id="6526"/>
    <lineage>
        <taxon>Eukaryota</taxon>
        <taxon>Metazoa</taxon>
        <taxon>Spiralia</taxon>
        <taxon>Lophotrochozoa</taxon>
        <taxon>Mollusca</taxon>
        <taxon>Gastropoda</taxon>
        <taxon>Heterobranchia</taxon>
        <taxon>Euthyneura</taxon>
        <taxon>Panpulmonata</taxon>
        <taxon>Hygrophila</taxon>
        <taxon>Lymnaeoidea</taxon>
        <taxon>Planorbidae</taxon>
        <taxon>Biomphalaria</taxon>
    </lineage>
</organism>
<reference evidence="1" key="1">
    <citation type="submission" date="2020-05" db="UniProtKB">
        <authorList>
            <consortium name="EnsemblMetazoa"/>
        </authorList>
    </citation>
    <scope>IDENTIFICATION</scope>
    <source>
        <strain evidence="1">BB02</strain>
    </source>
</reference>
<dbReference type="Proteomes" id="UP000076420">
    <property type="component" value="Unassembled WGS sequence"/>
</dbReference>
<gene>
    <name evidence="1" type="primary">106069470</name>
</gene>
<sequence length="455" mass="52907">MTLSKCTYTLEGDKYLFNLFYGAQVYFSDFEIKSSKISAEVFENIVQRFIKVVEEIDIKFLNHNGCASRILYALRSVYANDKQKSRSWVSMLIPLLKRSCESTVAGCCVIFSENNAVKWTEHVDIVNQVFKSFLAFQLPPSVNGDEKEKKELKEYLNILKTAVENFFNGLKKDKLIKSYGKEMMDLSLKFMNTEHEELYKLAESIAEKTELNIKEDKNAMIDAIKRFHEILKNESLPWAFCYQLYRAANHFIDKATKPFKDGKLFKNEDFEVFVSLCLTCLQYDCVHPETCSSQTGHFSIFSNITEPLFQWLQALNKMELVAPLVPELIKCFNVDEHYIINTISLYILRIGQVSSGQKVIAPYLENFIVVYLEKGNEYLLTAITQIYPSNPRLLKKHYQNFIEMLKDTGEPRLIKYLSEFFQQVSQKKKEVAAKVLADIFSNIKTNKEKIFYFLL</sequence>
<proteinExistence type="predicted"/>
<dbReference type="VEuPathDB" id="VectorBase:BGLB018099"/>